<evidence type="ECO:0000313" key="2">
    <source>
        <dbReference type="Proteomes" id="UP000053237"/>
    </source>
</evidence>
<name>A0A024GUX9_9STRA</name>
<organism evidence="1 2">
    <name type="scientific">Albugo candida</name>
    <dbReference type="NCBI Taxonomy" id="65357"/>
    <lineage>
        <taxon>Eukaryota</taxon>
        <taxon>Sar</taxon>
        <taxon>Stramenopiles</taxon>
        <taxon>Oomycota</taxon>
        <taxon>Peronosporomycetes</taxon>
        <taxon>Albuginales</taxon>
        <taxon>Albuginaceae</taxon>
        <taxon>Albugo</taxon>
    </lineage>
</organism>
<dbReference type="AlphaFoldDB" id="A0A024GUX9"/>
<dbReference type="EMBL" id="CAIX01000409">
    <property type="protein sequence ID" value="CCI50184.1"/>
    <property type="molecule type" value="Genomic_DNA"/>
</dbReference>
<evidence type="ECO:0000313" key="1">
    <source>
        <dbReference type="EMBL" id="CCI50184.1"/>
    </source>
</evidence>
<comment type="caution">
    <text evidence="1">The sequence shown here is derived from an EMBL/GenBank/DDBJ whole genome shotgun (WGS) entry which is preliminary data.</text>
</comment>
<sequence length="246" mass="28075">MEARLVVFRISNISRFAQSAGNSRRLKCLRHTNISTMIILPIETCLASHYFSVGRFDESLWQVKAACIARHSVDLLEYVCDLSQCDEELPVSEEIQDNVTSGCSNIVAVCIRQNIVDIILSSASSNTPSTFTSSISVTGTPLRLPYAASIRLRPLLRVLCTTRCWIFQTKDFTCTYEENSTNQQRVLWESTRFDFKLASRFAFEKFAIGMDRVRIFCRSIKLLRGNSTTRRKQLVKNGREFLLHLV</sequence>
<protein>
    <submittedName>
        <fullName evidence="1">Uncharacterized protein</fullName>
    </submittedName>
</protein>
<keyword evidence="2" id="KW-1185">Reference proteome</keyword>
<gene>
    <name evidence="1" type="ORF">BN9_117350</name>
</gene>
<dbReference type="InParanoid" id="A0A024GUX9"/>
<dbReference type="Proteomes" id="UP000053237">
    <property type="component" value="Unassembled WGS sequence"/>
</dbReference>
<accession>A0A024GUX9</accession>
<proteinExistence type="predicted"/>
<reference evidence="1 2" key="1">
    <citation type="submission" date="2012-05" db="EMBL/GenBank/DDBJ databases">
        <title>Recombination and specialization in a pathogen metapopulation.</title>
        <authorList>
            <person name="Gardiner A."/>
            <person name="Kemen E."/>
            <person name="Schultz-Larsen T."/>
            <person name="MacLean D."/>
            <person name="Van Oosterhout C."/>
            <person name="Jones J.D.G."/>
        </authorList>
    </citation>
    <scope>NUCLEOTIDE SEQUENCE [LARGE SCALE GENOMIC DNA]</scope>
    <source>
        <strain evidence="1 2">Ac Nc2</strain>
    </source>
</reference>